<sequence>MIDTIENSLQAVIEPLEGELYRYAEDQERSVTRPLVGSLEEHEVLEEILEGTKPPYPENTEDYHYLLKTPFRYPPLPYGSRFGRKHEHGILYASETYAALQMEVAFYRFSFYHDMEQPPVSLKTQHMLFAFDYHASAGLNLAGLDDDETQQRLRHPSDYSLTQAIGSWARERDIQALRYWSARAATPETNVAILEPLAIAGLPRPMFNFTVYVSEALVSLTTGSHMQSDFDRDIALDALLVSGQLPRPAV</sequence>
<dbReference type="Proteomes" id="UP001596422">
    <property type="component" value="Unassembled WGS sequence"/>
</dbReference>
<evidence type="ECO:0000259" key="1">
    <source>
        <dbReference type="SMART" id="SM00953"/>
    </source>
</evidence>
<dbReference type="RefSeq" id="WP_379913766.1">
    <property type="nucleotide sequence ID" value="NZ_JBHSWE010000002.1"/>
</dbReference>
<reference evidence="3" key="1">
    <citation type="journal article" date="2019" name="Int. J. Syst. Evol. Microbiol.">
        <title>The Global Catalogue of Microorganisms (GCM) 10K type strain sequencing project: providing services to taxonomists for standard genome sequencing and annotation.</title>
        <authorList>
            <consortium name="The Broad Institute Genomics Platform"/>
            <consortium name="The Broad Institute Genome Sequencing Center for Infectious Disease"/>
            <person name="Wu L."/>
            <person name="Ma J."/>
        </authorList>
    </citation>
    <scope>NUCLEOTIDE SEQUENCE [LARGE SCALE GENOMIC DNA]</scope>
    <source>
        <strain evidence="3">NBRC 111756</strain>
    </source>
</reference>
<dbReference type="EMBL" id="JBHSWE010000002">
    <property type="protein sequence ID" value="MFC6674109.1"/>
    <property type="molecule type" value="Genomic_DNA"/>
</dbReference>
<dbReference type="Pfam" id="PF08808">
    <property type="entry name" value="RES"/>
    <property type="match status" value="1"/>
</dbReference>
<organism evidence="2 3">
    <name type="scientific">Marinobacterium aestuariivivens</name>
    <dbReference type="NCBI Taxonomy" id="1698799"/>
    <lineage>
        <taxon>Bacteria</taxon>
        <taxon>Pseudomonadati</taxon>
        <taxon>Pseudomonadota</taxon>
        <taxon>Gammaproteobacteria</taxon>
        <taxon>Oceanospirillales</taxon>
        <taxon>Oceanospirillaceae</taxon>
        <taxon>Marinobacterium</taxon>
    </lineage>
</organism>
<dbReference type="InterPro" id="IPR014914">
    <property type="entry name" value="RES_dom"/>
</dbReference>
<accession>A0ABW2AAF6</accession>
<protein>
    <submittedName>
        <fullName evidence="2">RES family NAD+ phosphorylase</fullName>
    </submittedName>
</protein>
<keyword evidence="3" id="KW-1185">Reference proteome</keyword>
<evidence type="ECO:0000313" key="2">
    <source>
        <dbReference type="EMBL" id="MFC6674109.1"/>
    </source>
</evidence>
<evidence type="ECO:0000313" key="3">
    <source>
        <dbReference type="Proteomes" id="UP001596422"/>
    </source>
</evidence>
<gene>
    <name evidence="2" type="ORF">ACFQDL_31420</name>
</gene>
<proteinExistence type="predicted"/>
<name>A0ABW2AAF6_9GAMM</name>
<feature type="domain" description="RES" evidence="1">
    <location>
        <begin position="70"/>
        <end position="205"/>
    </location>
</feature>
<comment type="caution">
    <text evidence="2">The sequence shown here is derived from an EMBL/GenBank/DDBJ whole genome shotgun (WGS) entry which is preliminary data.</text>
</comment>
<dbReference type="SMART" id="SM00953">
    <property type="entry name" value="RES"/>
    <property type="match status" value="1"/>
</dbReference>